<dbReference type="EMBL" id="AZFT01000053">
    <property type="protein sequence ID" value="KRL84143.1"/>
    <property type="molecule type" value="Genomic_DNA"/>
</dbReference>
<dbReference type="Pfam" id="PF17774">
    <property type="entry name" value="YlmH_RBD"/>
    <property type="match status" value="1"/>
</dbReference>
<dbReference type="Gene3D" id="3.30.1370.160">
    <property type="match status" value="1"/>
</dbReference>
<organism evidence="3 4">
    <name type="scientific">Ligilactobacillus apodemi DSM 16634 = JCM 16172</name>
    <dbReference type="NCBI Taxonomy" id="1423724"/>
    <lineage>
        <taxon>Bacteria</taxon>
        <taxon>Bacillati</taxon>
        <taxon>Bacillota</taxon>
        <taxon>Bacilli</taxon>
        <taxon>Lactobacillales</taxon>
        <taxon>Lactobacillaceae</taxon>
        <taxon>Ligilactobacillus</taxon>
    </lineage>
</organism>
<dbReference type="STRING" id="1423724.FC32_GL001423"/>
<dbReference type="eggNOG" id="COG2302">
    <property type="taxonomic scope" value="Bacteria"/>
</dbReference>
<dbReference type="PROSITE" id="PS50889">
    <property type="entry name" value="S4"/>
    <property type="match status" value="1"/>
</dbReference>
<dbReference type="PANTHER" id="PTHR13633:SF3">
    <property type="entry name" value="MITOCHONDRIAL TRANSCRIPTION RESCUE FACTOR 1"/>
    <property type="match status" value="1"/>
</dbReference>
<evidence type="ECO:0000313" key="3">
    <source>
        <dbReference type="EMBL" id="KRL84143.1"/>
    </source>
</evidence>
<dbReference type="OrthoDB" id="9812787at2"/>
<feature type="domain" description="RNA-binding S4" evidence="2">
    <location>
        <begin position="183"/>
        <end position="240"/>
    </location>
</feature>
<dbReference type="PATRIC" id="fig|1423724.4.peg.1486"/>
<dbReference type="SMART" id="SM00363">
    <property type="entry name" value="S4"/>
    <property type="match status" value="1"/>
</dbReference>
<dbReference type="InterPro" id="IPR036986">
    <property type="entry name" value="S4_RNA-bd_sf"/>
</dbReference>
<dbReference type="PANTHER" id="PTHR13633">
    <property type="entry name" value="MITOCHONDRIAL TRANSCRIPTION RESCUE FACTOR 1"/>
    <property type="match status" value="1"/>
</dbReference>
<evidence type="ECO:0000313" key="4">
    <source>
        <dbReference type="Proteomes" id="UP000051324"/>
    </source>
</evidence>
<evidence type="ECO:0000259" key="2">
    <source>
        <dbReference type="SMART" id="SM00363"/>
    </source>
</evidence>
<keyword evidence="1" id="KW-0694">RNA-binding</keyword>
<sequence>MNKEVYQHFRTEERAVIDSLADYISQAQAEYRPVLTHFLDPRQQHIAQFLLQDDDLIKVMAEGGTKEAERKRLLFYPTYYEPTLADFELQLLEINYPTKFVTLTHGQVLGTLANCGLERDVLGDIITDLTHWQIIVQENISDYLVQQVERIGKTNVRLEKIQLSEMVSQHNDWEIETLSVSSLRIDTVISGVYNISRKRVKDLINAKKVQLNWMVSEKPDTEVGLLDIISVRGFGRIKLQDILGMSKRGKQRLEVAVIRK</sequence>
<dbReference type="InterPro" id="IPR012677">
    <property type="entry name" value="Nucleotide-bd_a/b_plait_sf"/>
</dbReference>
<dbReference type="RefSeq" id="WP_025086874.1">
    <property type="nucleotide sequence ID" value="NZ_AZFT01000053.1"/>
</dbReference>
<accession>A0A0R1TRX7</accession>
<evidence type="ECO:0000256" key="1">
    <source>
        <dbReference type="PROSITE-ProRule" id="PRU00182"/>
    </source>
</evidence>
<keyword evidence="4" id="KW-1185">Reference proteome</keyword>
<gene>
    <name evidence="3" type="ORF">FC32_GL001423</name>
</gene>
<protein>
    <submittedName>
        <fullName evidence="3">RNA binding protein</fullName>
    </submittedName>
</protein>
<proteinExistence type="predicted"/>
<dbReference type="InterPro" id="IPR002942">
    <property type="entry name" value="S4_RNA-bd"/>
</dbReference>
<name>A0A0R1TRX7_9LACO</name>
<dbReference type="InterPro" id="IPR040591">
    <property type="entry name" value="RqcP2_RBD"/>
</dbReference>
<dbReference type="Gene3D" id="3.30.70.330">
    <property type="match status" value="1"/>
</dbReference>
<reference evidence="3 4" key="1">
    <citation type="journal article" date="2015" name="Genome Announc.">
        <title>Expanding the biotechnology potential of lactobacilli through comparative genomics of 213 strains and associated genera.</title>
        <authorList>
            <person name="Sun Z."/>
            <person name="Harris H.M."/>
            <person name="McCann A."/>
            <person name="Guo C."/>
            <person name="Argimon S."/>
            <person name="Zhang W."/>
            <person name="Yang X."/>
            <person name="Jeffery I.B."/>
            <person name="Cooney J.C."/>
            <person name="Kagawa T.F."/>
            <person name="Liu W."/>
            <person name="Song Y."/>
            <person name="Salvetti E."/>
            <person name="Wrobel A."/>
            <person name="Rasinkangas P."/>
            <person name="Parkhill J."/>
            <person name="Rea M.C."/>
            <person name="O'Sullivan O."/>
            <person name="Ritari J."/>
            <person name="Douillard F.P."/>
            <person name="Paul Ross R."/>
            <person name="Yang R."/>
            <person name="Briner A.E."/>
            <person name="Felis G.E."/>
            <person name="de Vos W.M."/>
            <person name="Barrangou R."/>
            <person name="Klaenhammer T.R."/>
            <person name="Caufield P.W."/>
            <person name="Cui Y."/>
            <person name="Zhang H."/>
            <person name="O'Toole P.W."/>
        </authorList>
    </citation>
    <scope>NUCLEOTIDE SEQUENCE [LARGE SCALE GENOMIC DNA]</scope>
    <source>
        <strain evidence="3 4">DSM 16634</strain>
    </source>
</reference>
<dbReference type="Gene3D" id="3.10.290.10">
    <property type="entry name" value="RNA-binding S4 domain"/>
    <property type="match status" value="1"/>
</dbReference>
<dbReference type="CDD" id="cd00165">
    <property type="entry name" value="S4"/>
    <property type="match status" value="1"/>
</dbReference>
<dbReference type="GO" id="GO:0003723">
    <property type="term" value="F:RNA binding"/>
    <property type="evidence" value="ECO:0007669"/>
    <property type="project" value="UniProtKB-KW"/>
</dbReference>
<dbReference type="Proteomes" id="UP000051324">
    <property type="component" value="Unassembled WGS sequence"/>
</dbReference>
<comment type="caution">
    <text evidence="3">The sequence shown here is derived from an EMBL/GenBank/DDBJ whole genome shotgun (WGS) entry which is preliminary data.</text>
</comment>
<dbReference type="SUPFAM" id="SSF55174">
    <property type="entry name" value="Alpha-L RNA-binding motif"/>
    <property type="match status" value="1"/>
</dbReference>
<dbReference type="AlphaFoldDB" id="A0A0R1TRX7"/>